<evidence type="ECO:0000256" key="2">
    <source>
        <dbReference type="ARBA" id="ARBA00005466"/>
    </source>
</evidence>
<dbReference type="Pfam" id="PF08031">
    <property type="entry name" value="BBE"/>
    <property type="match status" value="1"/>
</dbReference>
<dbReference type="InterPro" id="IPR050416">
    <property type="entry name" value="FAD-linked_Oxidoreductase"/>
</dbReference>
<reference evidence="7 8" key="1">
    <citation type="journal article" date="2013" name="Int. J. Syst. Evol. Microbiol.">
        <title>Kordia antarctica sp. nov., isolated from Antarctic seawater.</title>
        <authorList>
            <person name="Baek K."/>
            <person name="Choi A."/>
            <person name="Kang I."/>
            <person name="Lee K."/>
            <person name="Cho J.C."/>
        </authorList>
    </citation>
    <scope>NUCLEOTIDE SEQUENCE [LARGE SCALE GENOMIC DNA]</scope>
    <source>
        <strain evidence="7 8">IMCC3317</strain>
    </source>
</reference>
<sequence>MANYNRRDFSKLILLGGIGYTVWSCANDAKQQKGTSSEKEIEKEEVPTMPELLPENIKLYQKADAEYQDLAIRFNKRIQQAPTFIAQCFSTQGVVDAIKFANSKDLKVVVKSGGHSFEGFSSTNDGLVVDVSSMKKMQWNPDHSLTVETGCILKELYNELLPKQRILPSGSCATVGIAGLTLGGGYGFFSRKYGLTCDSLEAITLVDGKGNIHHESGTSAILKACKGGGNGNFGVVTKMKFRTYQAPIFFQAYRCKAYKLTTDRAKKLLETWFTYTKKLPNTAFAAFVLNGKTLTVLITNYADDNKGVLEMYNALKEISDKATIGSKRPLARALKTFYGVQTPLYFKNACAGLYKDFAEIEGCLDDVISKVISTRGLIYQVNTLGGNINSASSEKRSVFPHRSYPYLSELQSYWDKPSQEASRLEAFQTVQDRFYKHGIRAHYRNYPDINFKDFETSYYGKYLPELKKIKQQLDPENRIQHPQSISV</sequence>
<dbReference type="Gene3D" id="3.40.462.20">
    <property type="match status" value="1"/>
</dbReference>
<evidence type="ECO:0000256" key="1">
    <source>
        <dbReference type="ARBA" id="ARBA00001974"/>
    </source>
</evidence>
<keyword evidence="5 7" id="KW-0560">Oxidoreductase</keyword>
<evidence type="ECO:0000313" key="8">
    <source>
        <dbReference type="Proteomes" id="UP000464657"/>
    </source>
</evidence>
<dbReference type="Gene3D" id="3.30.43.10">
    <property type="entry name" value="Uridine Diphospho-n-acetylenolpyruvylglucosamine Reductase, domain 2"/>
    <property type="match status" value="1"/>
</dbReference>
<accession>A0A7L4ZE11</accession>
<dbReference type="KEGG" id="kan:IMCC3317_02500"/>
<dbReference type="PANTHER" id="PTHR42973">
    <property type="entry name" value="BINDING OXIDOREDUCTASE, PUTATIVE (AFU_ORTHOLOGUE AFUA_1G17690)-RELATED"/>
    <property type="match status" value="1"/>
</dbReference>
<dbReference type="GO" id="GO:0016491">
    <property type="term" value="F:oxidoreductase activity"/>
    <property type="evidence" value="ECO:0007669"/>
    <property type="project" value="UniProtKB-KW"/>
</dbReference>
<dbReference type="EMBL" id="CP019288">
    <property type="protein sequence ID" value="QHI34905.1"/>
    <property type="molecule type" value="Genomic_DNA"/>
</dbReference>
<dbReference type="InterPro" id="IPR016167">
    <property type="entry name" value="FAD-bd_PCMH_sub1"/>
</dbReference>
<evidence type="ECO:0000313" key="7">
    <source>
        <dbReference type="EMBL" id="QHI34905.1"/>
    </source>
</evidence>
<dbReference type="SUPFAM" id="SSF56176">
    <property type="entry name" value="FAD-binding/transporter-associated domain-like"/>
    <property type="match status" value="1"/>
</dbReference>
<evidence type="ECO:0000256" key="5">
    <source>
        <dbReference type="ARBA" id="ARBA00023002"/>
    </source>
</evidence>
<evidence type="ECO:0000259" key="6">
    <source>
        <dbReference type="PROSITE" id="PS51387"/>
    </source>
</evidence>
<dbReference type="Proteomes" id="UP000464657">
    <property type="component" value="Chromosome"/>
</dbReference>
<gene>
    <name evidence="7" type="primary">yvdP</name>
    <name evidence="7" type="ORF">IMCC3317_02500</name>
</gene>
<dbReference type="AlphaFoldDB" id="A0A7L4ZE11"/>
<dbReference type="Pfam" id="PF01565">
    <property type="entry name" value="FAD_binding_4"/>
    <property type="match status" value="1"/>
</dbReference>
<comment type="cofactor">
    <cofactor evidence="1">
        <name>FAD</name>
        <dbReference type="ChEBI" id="CHEBI:57692"/>
    </cofactor>
</comment>
<dbReference type="InterPro" id="IPR012951">
    <property type="entry name" value="BBE"/>
</dbReference>
<dbReference type="RefSeq" id="WP_160127689.1">
    <property type="nucleotide sequence ID" value="NZ_CP019288.1"/>
</dbReference>
<organism evidence="7 8">
    <name type="scientific">Kordia antarctica</name>
    <dbReference type="NCBI Taxonomy" id="1218801"/>
    <lineage>
        <taxon>Bacteria</taxon>
        <taxon>Pseudomonadati</taxon>
        <taxon>Bacteroidota</taxon>
        <taxon>Flavobacteriia</taxon>
        <taxon>Flavobacteriales</taxon>
        <taxon>Flavobacteriaceae</taxon>
        <taxon>Kordia</taxon>
    </lineage>
</organism>
<dbReference type="InterPro" id="IPR016166">
    <property type="entry name" value="FAD-bd_PCMH"/>
</dbReference>
<comment type="similarity">
    <text evidence="2">Belongs to the oxygen-dependent FAD-linked oxidoreductase family.</text>
</comment>
<evidence type="ECO:0000256" key="4">
    <source>
        <dbReference type="ARBA" id="ARBA00022827"/>
    </source>
</evidence>
<keyword evidence="8" id="KW-1185">Reference proteome</keyword>
<feature type="domain" description="FAD-binding PCMH-type" evidence="6">
    <location>
        <begin position="77"/>
        <end position="246"/>
    </location>
</feature>
<dbReference type="GO" id="GO:0071949">
    <property type="term" value="F:FAD binding"/>
    <property type="evidence" value="ECO:0007669"/>
    <property type="project" value="InterPro"/>
</dbReference>
<keyword evidence="4" id="KW-0274">FAD</keyword>
<dbReference type="Gene3D" id="3.30.465.10">
    <property type="match status" value="1"/>
</dbReference>
<name>A0A7L4ZE11_9FLAO</name>
<dbReference type="InterPro" id="IPR006094">
    <property type="entry name" value="Oxid_FAD_bind_N"/>
</dbReference>
<evidence type="ECO:0000256" key="3">
    <source>
        <dbReference type="ARBA" id="ARBA00022630"/>
    </source>
</evidence>
<dbReference type="InterPro" id="IPR036318">
    <property type="entry name" value="FAD-bd_PCMH-like_sf"/>
</dbReference>
<keyword evidence="3" id="KW-0285">Flavoprotein</keyword>
<dbReference type="PROSITE" id="PS51387">
    <property type="entry name" value="FAD_PCMH"/>
    <property type="match status" value="1"/>
</dbReference>
<protein>
    <submittedName>
        <fullName evidence="7">Putative FAD-linked oxidoreductase YvdP</fullName>
        <ecNumber evidence="7">1.21.-.-</ecNumber>
    </submittedName>
</protein>
<dbReference type="OrthoDB" id="545125at2"/>
<proteinExistence type="inferred from homology"/>
<dbReference type="InterPro" id="IPR016169">
    <property type="entry name" value="FAD-bd_PCMH_sub2"/>
</dbReference>
<dbReference type="EC" id="1.21.-.-" evidence="7"/>
<dbReference type="PANTHER" id="PTHR42973:SF39">
    <property type="entry name" value="FAD-BINDING PCMH-TYPE DOMAIN-CONTAINING PROTEIN"/>
    <property type="match status" value="1"/>
</dbReference>